<evidence type="ECO:0000256" key="1">
    <source>
        <dbReference type="SAM" id="MobiDB-lite"/>
    </source>
</evidence>
<dbReference type="EMBL" id="BSDZ01000004">
    <property type="protein sequence ID" value="GLI59328.1"/>
    <property type="molecule type" value="Genomic_DNA"/>
</dbReference>
<dbReference type="PANTHER" id="PTHR34047">
    <property type="entry name" value="NUCLEAR INTRON MATURASE 1, MITOCHONDRIAL-RELATED"/>
    <property type="match status" value="1"/>
</dbReference>
<feature type="compositionally biased region" description="Basic and acidic residues" evidence="1">
    <location>
        <begin position="108"/>
        <end position="123"/>
    </location>
</feature>
<name>A0ABQ5RP41_9CHLO</name>
<comment type="caution">
    <text evidence="3">The sequence shown here is derived from an EMBL/GenBank/DDBJ whole genome shotgun (WGS) entry which is preliminary data.</text>
</comment>
<organism evidence="3 4">
    <name type="scientific">Volvox africanus</name>
    <dbReference type="NCBI Taxonomy" id="51714"/>
    <lineage>
        <taxon>Eukaryota</taxon>
        <taxon>Viridiplantae</taxon>
        <taxon>Chlorophyta</taxon>
        <taxon>core chlorophytes</taxon>
        <taxon>Chlorophyceae</taxon>
        <taxon>CS clade</taxon>
        <taxon>Chlamydomonadales</taxon>
        <taxon>Volvocaceae</taxon>
        <taxon>Volvox</taxon>
    </lineage>
</organism>
<dbReference type="Proteomes" id="UP001165090">
    <property type="component" value="Unassembled WGS sequence"/>
</dbReference>
<evidence type="ECO:0000313" key="4">
    <source>
        <dbReference type="Proteomes" id="UP001165090"/>
    </source>
</evidence>
<gene>
    <name evidence="3" type="ORF">VaNZ11_001185</name>
</gene>
<dbReference type="PANTHER" id="PTHR34047:SF10">
    <property type="entry name" value="GROUP II INTRON-ASSOCIATED OPEN READING FRAME"/>
    <property type="match status" value="1"/>
</dbReference>
<feature type="region of interest" description="Disordered" evidence="1">
    <location>
        <begin position="108"/>
        <end position="136"/>
    </location>
</feature>
<dbReference type="InterPro" id="IPR025960">
    <property type="entry name" value="RVT_N"/>
</dbReference>
<protein>
    <recommendedName>
        <fullName evidence="2">Reverse transcriptase N-terminal domain-containing protein</fullName>
    </recommendedName>
</protein>
<accession>A0ABQ5RP41</accession>
<dbReference type="InterPro" id="IPR051083">
    <property type="entry name" value="GrpII_Intron_Splice-Mob/Def"/>
</dbReference>
<reference evidence="3 4" key="1">
    <citation type="journal article" date="2023" name="IScience">
        <title>Expanded male sex-determining region conserved during the evolution of homothallism in the green alga Volvox.</title>
        <authorList>
            <person name="Yamamoto K."/>
            <person name="Matsuzaki R."/>
            <person name="Mahakham W."/>
            <person name="Heman W."/>
            <person name="Sekimoto H."/>
            <person name="Kawachi M."/>
            <person name="Minakuchi Y."/>
            <person name="Toyoda A."/>
            <person name="Nozaki H."/>
        </authorList>
    </citation>
    <scope>NUCLEOTIDE SEQUENCE [LARGE SCALE GENOMIC DNA]</scope>
    <source>
        <strain evidence="3 4">NIES-4468</strain>
    </source>
</reference>
<proteinExistence type="predicted"/>
<feature type="compositionally biased region" description="Pro residues" evidence="1">
    <location>
        <begin position="125"/>
        <end position="136"/>
    </location>
</feature>
<sequence length="136" mass="15703">MIRYEWNEIPWRKLEIKTFKLQKRIYRAMQQDNIKLVHKLQRLMLASTSARILATRKVSQDNRGRKTAGIDGKIALTQRERMNLALSINLKGRSKPLRRIWIAKSGTNEKRPLGIPTIEDRAKQAPPPPPPPPPPP</sequence>
<keyword evidence="4" id="KW-1185">Reference proteome</keyword>
<evidence type="ECO:0000313" key="3">
    <source>
        <dbReference type="EMBL" id="GLI59328.1"/>
    </source>
</evidence>
<dbReference type="Pfam" id="PF13655">
    <property type="entry name" value="RVT_N"/>
    <property type="match status" value="1"/>
</dbReference>
<evidence type="ECO:0000259" key="2">
    <source>
        <dbReference type="Pfam" id="PF13655"/>
    </source>
</evidence>
<feature type="domain" description="Reverse transcriptase N-terminal" evidence="2">
    <location>
        <begin position="6"/>
        <end position="86"/>
    </location>
</feature>